<dbReference type="Proteomes" id="UP000070377">
    <property type="component" value="Unassembled WGS sequence"/>
</dbReference>
<dbReference type="EMBL" id="LQRD01000012">
    <property type="protein sequence ID" value="KXT71151.1"/>
    <property type="molecule type" value="Genomic_DNA"/>
</dbReference>
<reference evidence="1 2" key="1">
    <citation type="submission" date="2016-01" db="EMBL/GenBank/DDBJ databases">
        <title>Highly variable Streptococcus oralis are common among viridans streptococci isolated from primates.</title>
        <authorList>
            <person name="Denapaite D."/>
            <person name="Rieger M."/>
            <person name="Koendgen S."/>
            <person name="Brueckner R."/>
            <person name="Ochigava I."/>
            <person name="Kappeler P."/>
            <person name="Maetz-Rensing K."/>
            <person name="Leendertz F."/>
            <person name="Hakenbeck R."/>
        </authorList>
    </citation>
    <scope>NUCLEOTIDE SEQUENCE [LARGE SCALE GENOMIC DNA]</scope>
    <source>
        <strain evidence="1 2">DD08</strain>
    </source>
</reference>
<sequence length="128" mass="14263">MSEIGVLQARIAEVDEKISALERAKASVSSVDINIDSQMPGIEGLHVAGSKYDEQRDKEVDTIDEGKNTLKKNYKDLTIQTLEGEIGTLRQMKANLHVQLTAAIAREQARQAQEQRRIAEAMKKRSKS</sequence>
<evidence type="ECO:0000313" key="1">
    <source>
        <dbReference type="EMBL" id="KXT71151.1"/>
    </source>
</evidence>
<name>A0A139N5Z6_STRCR</name>
<accession>A0A139N5Z6</accession>
<evidence type="ECO:0000313" key="2">
    <source>
        <dbReference type="Proteomes" id="UP000070377"/>
    </source>
</evidence>
<dbReference type="RefSeq" id="WP_061422015.1">
    <property type="nucleotide sequence ID" value="NZ_KQ969062.1"/>
</dbReference>
<gene>
    <name evidence="1" type="ORF">SCRDD08_00165</name>
</gene>
<comment type="caution">
    <text evidence="1">The sequence shown here is derived from an EMBL/GenBank/DDBJ whole genome shotgun (WGS) entry which is preliminary data.</text>
</comment>
<dbReference type="AlphaFoldDB" id="A0A139N5Z6"/>
<dbReference type="STRING" id="45634.SCRDD08_00165"/>
<organism evidence="1 2">
    <name type="scientific">Streptococcus cristatus</name>
    <dbReference type="NCBI Taxonomy" id="45634"/>
    <lineage>
        <taxon>Bacteria</taxon>
        <taxon>Bacillati</taxon>
        <taxon>Bacillota</taxon>
        <taxon>Bacilli</taxon>
        <taxon>Lactobacillales</taxon>
        <taxon>Streptococcaceae</taxon>
        <taxon>Streptococcus</taxon>
    </lineage>
</organism>
<evidence type="ECO:0008006" key="3">
    <source>
        <dbReference type="Google" id="ProtNLM"/>
    </source>
</evidence>
<proteinExistence type="predicted"/>
<protein>
    <recommendedName>
        <fullName evidence="3">DUF5082 domain-containing protein</fullName>
    </recommendedName>
</protein>
<dbReference type="PATRIC" id="fig|45634.12.peg.173"/>